<dbReference type="AlphaFoldDB" id="A0AAE0F914"/>
<sequence>PETTSSDRYFSWWFKRTLLQVADDLERNGTRIATDALLAVRQSQAFRNESVTDEMRTEASREWTRALKGLALWHLLEMEAEGQQLHLRHLRITAEVQRREPSTVAACG</sequence>
<keyword evidence="2" id="KW-1185">Reference proteome</keyword>
<dbReference type="Proteomes" id="UP001190700">
    <property type="component" value="Unassembled WGS sequence"/>
</dbReference>
<name>A0AAE0F914_9CHLO</name>
<comment type="caution">
    <text evidence="1">The sequence shown here is derived from an EMBL/GenBank/DDBJ whole genome shotgun (WGS) entry which is preliminary data.</text>
</comment>
<accession>A0AAE0F914</accession>
<gene>
    <name evidence="1" type="ORF">CYMTET_35476</name>
</gene>
<protein>
    <submittedName>
        <fullName evidence="1">Uncharacterized protein</fullName>
    </submittedName>
</protein>
<reference evidence="1 2" key="1">
    <citation type="journal article" date="2015" name="Genome Biol. Evol.">
        <title>Comparative Genomics of a Bacterivorous Green Alga Reveals Evolutionary Causalities and Consequences of Phago-Mixotrophic Mode of Nutrition.</title>
        <authorList>
            <person name="Burns J.A."/>
            <person name="Paasch A."/>
            <person name="Narechania A."/>
            <person name="Kim E."/>
        </authorList>
    </citation>
    <scope>NUCLEOTIDE SEQUENCE [LARGE SCALE GENOMIC DNA]</scope>
    <source>
        <strain evidence="1 2">PLY_AMNH</strain>
    </source>
</reference>
<feature type="non-terminal residue" evidence="1">
    <location>
        <position position="1"/>
    </location>
</feature>
<proteinExistence type="predicted"/>
<dbReference type="EMBL" id="LGRX02022720">
    <property type="protein sequence ID" value="KAK3255336.1"/>
    <property type="molecule type" value="Genomic_DNA"/>
</dbReference>
<evidence type="ECO:0000313" key="2">
    <source>
        <dbReference type="Proteomes" id="UP001190700"/>
    </source>
</evidence>
<evidence type="ECO:0000313" key="1">
    <source>
        <dbReference type="EMBL" id="KAK3255336.1"/>
    </source>
</evidence>
<organism evidence="1 2">
    <name type="scientific">Cymbomonas tetramitiformis</name>
    <dbReference type="NCBI Taxonomy" id="36881"/>
    <lineage>
        <taxon>Eukaryota</taxon>
        <taxon>Viridiplantae</taxon>
        <taxon>Chlorophyta</taxon>
        <taxon>Pyramimonadophyceae</taxon>
        <taxon>Pyramimonadales</taxon>
        <taxon>Pyramimonadaceae</taxon>
        <taxon>Cymbomonas</taxon>
    </lineage>
</organism>